<sequence length="84" mass="9502">HLGNWWIQQRKRIDTGFQPIFDSLLLLISWTLWKERNARVFGRPVSVASAVVDAIFREGADWAEAGFAPLGVLLALRSQQLAIL</sequence>
<reference evidence="1" key="2">
    <citation type="submission" date="2020-10" db="EMBL/GenBank/DDBJ databases">
        <authorList>
            <person name="Cooper E.A."/>
            <person name="Brenton Z.W."/>
            <person name="Flinn B.S."/>
            <person name="Jenkins J."/>
            <person name="Shu S."/>
            <person name="Flowers D."/>
            <person name="Luo F."/>
            <person name="Wang Y."/>
            <person name="Xia P."/>
            <person name="Barry K."/>
            <person name="Daum C."/>
            <person name="Lipzen A."/>
            <person name="Yoshinaga Y."/>
            <person name="Schmutz J."/>
            <person name="Saski C."/>
            <person name="Vermerris W."/>
            <person name="Kresovich S."/>
        </authorList>
    </citation>
    <scope>NUCLEOTIDE SEQUENCE</scope>
</reference>
<proteinExistence type="predicted"/>
<dbReference type="AlphaFoldDB" id="A0A921Q788"/>
<evidence type="ECO:0000313" key="1">
    <source>
        <dbReference type="EMBL" id="KAG0515181.1"/>
    </source>
</evidence>
<comment type="caution">
    <text evidence="1">The sequence shown here is derived from an EMBL/GenBank/DDBJ whole genome shotgun (WGS) entry which is preliminary data.</text>
</comment>
<dbReference type="EMBL" id="CM027689">
    <property type="protein sequence ID" value="KAG0515181.1"/>
    <property type="molecule type" value="Genomic_DNA"/>
</dbReference>
<gene>
    <name evidence="1" type="ORF">BDA96_10G256800</name>
</gene>
<feature type="non-terminal residue" evidence="1">
    <location>
        <position position="1"/>
    </location>
</feature>
<organism evidence="1 2">
    <name type="scientific">Sorghum bicolor</name>
    <name type="common">Sorghum</name>
    <name type="synonym">Sorghum vulgare</name>
    <dbReference type="NCBI Taxonomy" id="4558"/>
    <lineage>
        <taxon>Eukaryota</taxon>
        <taxon>Viridiplantae</taxon>
        <taxon>Streptophyta</taxon>
        <taxon>Embryophyta</taxon>
        <taxon>Tracheophyta</taxon>
        <taxon>Spermatophyta</taxon>
        <taxon>Magnoliopsida</taxon>
        <taxon>Liliopsida</taxon>
        <taxon>Poales</taxon>
        <taxon>Poaceae</taxon>
        <taxon>PACMAD clade</taxon>
        <taxon>Panicoideae</taxon>
        <taxon>Andropogonodae</taxon>
        <taxon>Andropogoneae</taxon>
        <taxon>Sorghinae</taxon>
        <taxon>Sorghum</taxon>
    </lineage>
</organism>
<reference evidence="1" key="1">
    <citation type="journal article" date="2019" name="BMC Genomics">
        <title>A new reference genome for Sorghum bicolor reveals high levels of sequence similarity between sweet and grain genotypes: implications for the genetics of sugar metabolism.</title>
        <authorList>
            <person name="Cooper E.A."/>
            <person name="Brenton Z.W."/>
            <person name="Flinn B.S."/>
            <person name="Jenkins J."/>
            <person name="Shu S."/>
            <person name="Flowers D."/>
            <person name="Luo F."/>
            <person name="Wang Y."/>
            <person name="Xia P."/>
            <person name="Barry K."/>
            <person name="Daum C."/>
            <person name="Lipzen A."/>
            <person name="Yoshinaga Y."/>
            <person name="Schmutz J."/>
            <person name="Saski C."/>
            <person name="Vermerris W."/>
            <person name="Kresovich S."/>
        </authorList>
    </citation>
    <scope>NUCLEOTIDE SEQUENCE</scope>
</reference>
<accession>A0A921Q788</accession>
<evidence type="ECO:0000313" key="2">
    <source>
        <dbReference type="Proteomes" id="UP000807115"/>
    </source>
</evidence>
<name>A0A921Q788_SORBI</name>
<protein>
    <submittedName>
        <fullName evidence="1">Uncharacterized protein</fullName>
    </submittedName>
</protein>
<dbReference type="Proteomes" id="UP000807115">
    <property type="component" value="Chromosome 10"/>
</dbReference>